<protein>
    <recommendedName>
        <fullName evidence="9">Cell wall mannoprotein PIR1-like C-terminal domain-containing protein</fullName>
    </recommendedName>
</protein>
<organism evidence="10 11">
    <name type="scientific">Recurvomyces mirabilis</name>
    <dbReference type="NCBI Taxonomy" id="574656"/>
    <lineage>
        <taxon>Eukaryota</taxon>
        <taxon>Fungi</taxon>
        <taxon>Dikarya</taxon>
        <taxon>Ascomycota</taxon>
        <taxon>Pezizomycotina</taxon>
        <taxon>Dothideomycetes</taxon>
        <taxon>Dothideomycetidae</taxon>
        <taxon>Mycosphaerellales</taxon>
        <taxon>Teratosphaeriaceae</taxon>
        <taxon>Recurvomyces</taxon>
    </lineage>
</organism>
<evidence type="ECO:0000256" key="2">
    <source>
        <dbReference type="ARBA" id="ARBA00022512"/>
    </source>
</evidence>
<evidence type="ECO:0000256" key="1">
    <source>
        <dbReference type="ARBA" id="ARBA00004191"/>
    </source>
</evidence>
<dbReference type="PANTHER" id="PTHR47254">
    <property type="entry name" value="CELL WALL MANNOPROTEIN CIS3-RELATED"/>
    <property type="match status" value="1"/>
</dbReference>
<keyword evidence="2" id="KW-0134">Cell wall</keyword>
<evidence type="ECO:0000256" key="4">
    <source>
        <dbReference type="ARBA" id="ARBA00022729"/>
    </source>
</evidence>
<keyword evidence="5" id="KW-0677">Repeat</keyword>
<keyword evidence="4 8" id="KW-0732">Signal</keyword>
<accession>A0AAE1C1X4</accession>
<dbReference type="PROSITE" id="PS50256">
    <property type="entry name" value="PIR_REPEAT_2"/>
    <property type="match status" value="3"/>
</dbReference>
<comment type="subcellular location">
    <subcellularLocation>
        <location evidence="1">Secreted</location>
        <location evidence="1">Cell wall</location>
    </subcellularLocation>
</comment>
<feature type="domain" description="Cell wall mannoprotein PIR1-like C-terminal" evidence="9">
    <location>
        <begin position="75"/>
        <end position="148"/>
    </location>
</feature>
<keyword evidence="11" id="KW-1185">Reference proteome</keyword>
<dbReference type="PANTHER" id="PTHR47254:SF1">
    <property type="entry name" value="CELL WALL MANNOPROTEIN CIS3-RELATED"/>
    <property type="match status" value="1"/>
</dbReference>
<dbReference type="AlphaFoldDB" id="A0AAE1C1X4"/>
<dbReference type="InterPro" id="IPR051153">
    <property type="entry name" value="Yeast_CWMannoprotein_PIR"/>
</dbReference>
<evidence type="ECO:0000256" key="8">
    <source>
        <dbReference type="SAM" id="SignalP"/>
    </source>
</evidence>
<dbReference type="GO" id="GO:0009277">
    <property type="term" value="C:fungal-type cell wall"/>
    <property type="evidence" value="ECO:0007669"/>
    <property type="project" value="TreeGrafter"/>
</dbReference>
<evidence type="ECO:0000256" key="6">
    <source>
        <dbReference type="ARBA" id="ARBA00038219"/>
    </source>
</evidence>
<dbReference type="InterPro" id="IPR000420">
    <property type="entry name" value="Yeast_PIR_rpt"/>
</dbReference>
<evidence type="ECO:0000313" key="11">
    <source>
        <dbReference type="Proteomes" id="UP001274830"/>
    </source>
</evidence>
<feature type="region of interest" description="Disordered" evidence="7">
    <location>
        <begin position="160"/>
        <end position="203"/>
    </location>
</feature>
<gene>
    <name evidence="10" type="ORF">LTR78_005052</name>
</gene>
<comment type="caution">
    <text evidence="10">The sequence shown here is derived from an EMBL/GenBank/DDBJ whole genome shotgun (WGS) entry which is preliminary data.</text>
</comment>
<sequence length="317" mass="31597">MRYTIASVAFAALAAAAPQAPASTLAPSAPAPAGCSPNYSGQFTISAVNVTKSGSSKAKRQSSDDTTLMITLNNGILKDAKGRQGEVVANHQFQFDSPLQAGALYTAGFSACSNGSLALGGSAIFYQCLSGGFYNLYDQSTGAQCSPIYLVMSGAGSTSGVASQQSDGQVTATPVSSRPVTQLTDGQPGAGTSATAKPISQISDGQIQASTKATISSVTARPISQISDGQIQASTSAPKPTVAPVSQISDGQIQAPKPTSTGRVVSQMSDGQIIASKTNGTVASPTASVVAYTGAAVPNAVSGGLLGMGALFAFALL</sequence>
<reference evidence="10" key="1">
    <citation type="submission" date="2023-07" db="EMBL/GenBank/DDBJ databases">
        <title>Black Yeasts Isolated from many extreme environments.</title>
        <authorList>
            <person name="Coleine C."/>
            <person name="Stajich J.E."/>
            <person name="Selbmann L."/>
        </authorList>
    </citation>
    <scope>NUCLEOTIDE SEQUENCE</scope>
    <source>
        <strain evidence="10">CCFEE 5485</strain>
    </source>
</reference>
<name>A0AAE1C1X4_9PEZI</name>
<evidence type="ECO:0000256" key="5">
    <source>
        <dbReference type="ARBA" id="ARBA00022737"/>
    </source>
</evidence>
<dbReference type="Pfam" id="PF00399">
    <property type="entry name" value="PIR"/>
    <property type="match status" value="3"/>
</dbReference>
<dbReference type="Proteomes" id="UP001274830">
    <property type="component" value="Unassembled WGS sequence"/>
</dbReference>
<feature type="chain" id="PRO_5041941284" description="Cell wall mannoprotein PIR1-like C-terminal domain-containing protein" evidence="8">
    <location>
        <begin position="23"/>
        <end position="317"/>
    </location>
</feature>
<dbReference type="GO" id="GO:0031505">
    <property type="term" value="P:fungal-type cell wall organization"/>
    <property type="evidence" value="ECO:0007669"/>
    <property type="project" value="UniProtKB-ARBA"/>
</dbReference>
<feature type="region of interest" description="Disordered" evidence="7">
    <location>
        <begin position="229"/>
        <end position="263"/>
    </location>
</feature>
<evidence type="ECO:0000313" key="10">
    <source>
        <dbReference type="EMBL" id="KAK3675118.1"/>
    </source>
</evidence>
<feature type="signal peptide" evidence="8">
    <location>
        <begin position="1"/>
        <end position="22"/>
    </location>
</feature>
<dbReference type="PROSITE" id="PS00929">
    <property type="entry name" value="PIR_REPEAT_1"/>
    <property type="match status" value="1"/>
</dbReference>
<evidence type="ECO:0000256" key="7">
    <source>
        <dbReference type="SAM" id="MobiDB-lite"/>
    </source>
</evidence>
<evidence type="ECO:0000259" key="9">
    <source>
        <dbReference type="Pfam" id="PF22799"/>
    </source>
</evidence>
<evidence type="ECO:0000256" key="3">
    <source>
        <dbReference type="ARBA" id="ARBA00022525"/>
    </source>
</evidence>
<comment type="similarity">
    <text evidence="6">Belongs to the PIR protein family.</text>
</comment>
<dbReference type="InterPro" id="IPR054508">
    <property type="entry name" value="PIR1-like_C"/>
</dbReference>
<keyword evidence="3" id="KW-0964">Secreted</keyword>
<proteinExistence type="inferred from homology"/>
<dbReference type="Pfam" id="PF22799">
    <property type="entry name" value="PIR1-like_C"/>
    <property type="match status" value="1"/>
</dbReference>
<dbReference type="GO" id="GO:0005199">
    <property type="term" value="F:structural constituent of cell wall"/>
    <property type="evidence" value="ECO:0007669"/>
    <property type="project" value="InterPro"/>
</dbReference>
<dbReference type="EMBL" id="JAUTXT010000016">
    <property type="protein sequence ID" value="KAK3675118.1"/>
    <property type="molecule type" value="Genomic_DNA"/>
</dbReference>